<dbReference type="AlphaFoldDB" id="A0A1F7SES4"/>
<name>A0A1F7SES4_9BACT</name>
<keyword evidence="1" id="KW-0812">Transmembrane</keyword>
<evidence type="ECO:0000313" key="3">
    <source>
        <dbReference type="Proteomes" id="UP000185874"/>
    </source>
</evidence>
<evidence type="ECO:0000313" key="2">
    <source>
        <dbReference type="EMBL" id="OGL52269.1"/>
    </source>
</evidence>
<evidence type="ECO:0000256" key="1">
    <source>
        <dbReference type="SAM" id="Phobius"/>
    </source>
</evidence>
<organism evidence="2 3">
    <name type="scientific">Candidatus Shapirobacteria bacterium RBG_13_44_7</name>
    <dbReference type="NCBI Taxonomy" id="1802149"/>
    <lineage>
        <taxon>Bacteria</taxon>
        <taxon>Candidatus Shapironibacteriota</taxon>
    </lineage>
</organism>
<gene>
    <name evidence="2" type="ORF">A3K55_00690</name>
</gene>
<proteinExistence type="predicted"/>
<feature type="transmembrane region" description="Helical" evidence="1">
    <location>
        <begin position="17"/>
        <end position="37"/>
    </location>
</feature>
<reference evidence="2 3" key="1">
    <citation type="journal article" date="2016" name="Nat. Commun.">
        <title>Thousands of microbial genomes shed light on interconnected biogeochemical processes in an aquifer system.</title>
        <authorList>
            <person name="Anantharaman K."/>
            <person name="Brown C.T."/>
            <person name="Hug L.A."/>
            <person name="Sharon I."/>
            <person name="Castelle C.J."/>
            <person name="Probst A.J."/>
            <person name="Thomas B.C."/>
            <person name="Singh A."/>
            <person name="Wilkins M.J."/>
            <person name="Karaoz U."/>
            <person name="Brodie E.L."/>
            <person name="Williams K.H."/>
            <person name="Hubbard S.S."/>
            <person name="Banfield J.F."/>
        </authorList>
    </citation>
    <scope>NUCLEOTIDE SEQUENCE [LARGE SCALE GENOMIC DNA]</scope>
</reference>
<dbReference type="EMBL" id="MGDJ01000030">
    <property type="protein sequence ID" value="OGL52269.1"/>
    <property type="molecule type" value="Genomic_DNA"/>
</dbReference>
<protein>
    <submittedName>
        <fullName evidence="2">Uncharacterized protein</fullName>
    </submittedName>
</protein>
<keyword evidence="1" id="KW-1133">Transmembrane helix</keyword>
<comment type="caution">
    <text evidence="2">The sequence shown here is derived from an EMBL/GenBank/DDBJ whole genome shotgun (WGS) entry which is preliminary data.</text>
</comment>
<accession>A0A1F7SES4</accession>
<sequence>MEIPNLTTTPSSSLKRFTLNPVILIIVGLALFFGFWFSRFFPSSRQASTSPSSTGVVSADTIKEKANLKVGQVYGNANGSFKDTATGVIEKGGLNGEGTHILKRSGGVDQQAALTSSILDLDLFVDRKVEVKGETNASNKTGWLLDVGSVKILE</sequence>
<keyword evidence="1" id="KW-0472">Membrane</keyword>
<dbReference type="Proteomes" id="UP000185874">
    <property type="component" value="Unassembled WGS sequence"/>
</dbReference>